<protein>
    <submittedName>
        <fullName evidence="1">Uncharacterized protein</fullName>
    </submittedName>
</protein>
<dbReference type="RefSeq" id="XP_033668244.1">
    <property type="nucleotide sequence ID" value="XM_033806213.1"/>
</dbReference>
<organism evidence="1 2">
    <name type="scientific">Zasmidium cellare ATCC 36951</name>
    <dbReference type="NCBI Taxonomy" id="1080233"/>
    <lineage>
        <taxon>Eukaryota</taxon>
        <taxon>Fungi</taxon>
        <taxon>Dikarya</taxon>
        <taxon>Ascomycota</taxon>
        <taxon>Pezizomycotina</taxon>
        <taxon>Dothideomycetes</taxon>
        <taxon>Dothideomycetidae</taxon>
        <taxon>Mycosphaerellales</taxon>
        <taxon>Mycosphaerellaceae</taxon>
        <taxon>Zasmidium</taxon>
    </lineage>
</organism>
<dbReference type="AlphaFoldDB" id="A0A6A6CJM2"/>
<sequence>MLSRAIREQLDAGGCVEITDREGVFFPQHDVDRKSIGVLIEYINSYDTSMEDRSAQVLSPAHVGSDNLESMLRAYATAHHFKLAMTTRGDGLREAIVKKLGSEPATLQQLQQVHKFGSFDYGLMSSALHAFVEAKLSSNGAKDEAEVEAFIHRIGFGNKLEGIEYFVRAQTEKKGSGSKMAVV</sequence>
<evidence type="ECO:0000313" key="2">
    <source>
        <dbReference type="Proteomes" id="UP000799537"/>
    </source>
</evidence>
<accession>A0A6A6CJM2</accession>
<gene>
    <name evidence="1" type="ORF">M409DRAFT_22165</name>
</gene>
<dbReference type="EMBL" id="ML993593">
    <property type="protein sequence ID" value="KAF2167355.1"/>
    <property type="molecule type" value="Genomic_DNA"/>
</dbReference>
<proteinExistence type="predicted"/>
<keyword evidence="2" id="KW-1185">Reference proteome</keyword>
<evidence type="ECO:0000313" key="1">
    <source>
        <dbReference type="EMBL" id="KAF2167355.1"/>
    </source>
</evidence>
<dbReference type="GeneID" id="54559485"/>
<dbReference type="Proteomes" id="UP000799537">
    <property type="component" value="Unassembled WGS sequence"/>
</dbReference>
<reference evidence="1" key="1">
    <citation type="journal article" date="2020" name="Stud. Mycol.">
        <title>101 Dothideomycetes genomes: a test case for predicting lifestyles and emergence of pathogens.</title>
        <authorList>
            <person name="Haridas S."/>
            <person name="Albert R."/>
            <person name="Binder M."/>
            <person name="Bloem J."/>
            <person name="Labutti K."/>
            <person name="Salamov A."/>
            <person name="Andreopoulos B."/>
            <person name="Baker S."/>
            <person name="Barry K."/>
            <person name="Bills G."/>
            <person name="Bluhm B."/>
            <person name="Cannon C."/>
            <person name="Castanera R."/>
            <person name="Culley D."/>
            <person name="Daum C."/>
            <person name="Ezra D."/>
            <person name="Gonzalez J."/>
            <person name="Henrissat B."/>
            <person name="Kuo A."/>
            <person name="Liang C."/>
            <person name="Lipzen A."/>
            <person name="Lutzoni F."/>
            <person name="Magnuson J."/>
            <person name="Mondo S."/>
            <person name="Nolan M."/>
            <person name="Ohm R."/>
            <person name="Pangilinan J."/>
            <person name="Park H.-J."/>
            <person name="Ramirez L."/>
            <person name="Alfaro M."/>
            <person name="Sun H."/>
            <person name="Tritt A."/>
            <person name="Yoshinaga Y."/>
            <person name="Zwiers L.-H."/>
            <person name="Turgeon B."/>
            <person name="Goodwin S."/>
            <person name="Spatafora J."/>
            <person name="Crous P."/>
            <person name="Grigoriev I."/>
        </authorList>
    </citation>
    <scope>NUCLEOTIDE SEQUENCE</scope>
    <source>
        <strain evidence="1">ATCC 36951</strain>
    </source>
</reference>
<name>A0A6A6CJM2_ZASCE</name>